<evidence type="ECO:0000313" key="2">
    <source>
        <dbReference type="Proteomes" id="UP000039865"/>
    </source>
</evidence>
<name>A0A078AB99_STYLE</name>
<dbReference type="AlphaFoldDB" id="A0A078AB99"/>
<dbReference type="InParanoid" id="A0A078AB99"/>
<gene>
    <name evidence="1" type="primary">Contig5560.g5947</name>
    <name evidence="1" type="ORF">STYLEM_8422</name>
</gene>
<organism evidence="1 2">
    <name type="scientific">Stylonychia lemnae</name>
    <name type="common">Ciliate</name>
    <dbReference type="NCBI Taxonomy" id="5949"/>
    <lineage>
        <taxon>Eukaryota</taxon>
        <taxon>Sar</taxon>
        <taxon>Alveolata</taxon>
        <taxon>Ciliophora</taxon>
        <taxon>Intramacronucleata</taxon>
        <taxon>Spirotrichea</taxon>
        <taxon>Stichotrichia</taxon>
        <taxon>Sporadotrichida</taxon>
        <taxon>Oxytrichidae</taxon>
        <taxon>Stylonychinae</taxon>
        <taxon>Stylonychia</taxon>
    </lineage>
</organism>
<sequence length="590" mass="69099">MSNNPNESLLSNYPPQAQSLQQNISSDSQIGQNQQAQDAPIQSCKDIYPNYVDLNQAKIEVERCLADEFDFTIEGIHIIKNQSRILLNGVTNDKDKVRYCQLRDLKTFEKIKQKKINENLQVLISQNSQRVNNIFNISPCGKYMLLSISPIESNDPSFFIKIYLIDDYLNDEKPIVIIQNQFFFGTFRNVMLGPKDHIIFCQQIPKIEVNDYIQEVNQKDYKSLVILKCNYTNPISEPAKVNLEDWLDEVPIRIGENQIKHISSDGICKCFLGYPELELSDFYIDKFIFATYDKSRTLVIELETLNIKYDLDHLIYFSQDTEYFGIDYHFNIFQIAHLLSGKTEKIGQLIPPEGFAFDSKKPVVTNYSLIINSKNTINLKTVVLVYDKFRLNLINQYTLQEATQEQNPFIYYHNGLLYYLNSKKKNLLEIKLYNSRYDQEDNNVYQKQENLKADDSLQVYTWNSINHVYDINMQSVISTLPQEIKHNFVTFLKLKNLYYLAQNFSSTKLYLIYQDQSKGIQEIEFQQEGLYYKCDIHEIISISDKEIQILGFSDKKFEILQINLIDHKAEIIQLDDTLRNHSKKVFKNKS</sequence>
<protein>
    <submittedName>
        <fullName evidence="1">Uncharacterized protein</fullName>
    </submittedName>
</protein>
<accession>A0A078AB99</accession>
<reference evidence="1 2" key="1">
    <citation type="submission" date="2014-06" db="EMBL/GenBank/DDBJ databases">
        <authorList>
            <person name="Swart Estienne"/>
        </authorList>
    </citation>
    <scope>NUCLEOTIDE SEQUENCE [LARGE SCALE GENOMIC DNA]</scope>
    <source>
        <strain evidence="1 2">130c</strain>
    </source>
</reference>
<evidence type="ECO:0000313" key="1">
    <source>
        <dbReference type="EMBL" id="CDW79434.1"/>
    </source>
</evidence>
<keyword evidence="2" id="KW-1185">Reference proteome</keyword>
<proteinExistence type="predicted"/>
<dbReference type="EMBL" id="CCKQ01007996">
    <property type="protein sequence ID" value="CDW79434.1"/>
    <property type="molecule type" value="Genomic_DNA"/>
</dbReference>
<dbReference type="Proteomes" id="UP000039865">
    <property type="component" value="Unassembled WGS sequence"/>
</dbReference>